<dbReference type="EMBL" id="JBHUKY010000031">
    <property type="protein sequence ID" value="MFD2411715.1"/>
    <property type="molecule type" value="Genomic_DNA"/>
</dbReference>
<evidence type="ECO:0000313" key="1">
    <source>
        <dbReference type="EMBL" id="MFD2411715.1"/>
    </source>
</evidence>
<comment type="caution">
    <text evidence="1">The sequence shown here is derived from an EMBL/GenBank/DDBJ whole genome shotgun (WGS) entry which is preliminary data.</text>
</comment>
<dbReference type="Proteomes" id="UP001597448">
    <property type="component" value="Unassembled WGS sequence"/>
</dbReference>
<protein>
    <submittedName>
        <fullName evidence="1">DUF5677 domain-containing protein</fullName>
    </submittedName>
</protein>
<dbReference type="Pfam" id="PF18928">
    <property type="entry name" value="DUF5677"/>
    <property type="match status" value="1"/>
</dbReference>
<dbReference type="RefSeq" id="WP_209988635.1">
    <property type="nucleotide sequence ID" value="NZ_JBHSVQ010000001.1"/>
</dbReference>
<evidence type="ECO:0000313" key="2">
    <source>
        <dbReference type="Proteomes" id="UP001597448"/>
    </source>
</evidence>
<organism evidence="1 2">
    <name type="scientific">Paenibacillus rhizoplanae</name>
    <dbReference type="NCBI Taxonomy" id="1917181"/>
    <lineage>
        <taxon>Bacteria</taxon>
        <taxon>Bacillati</taxon>
        <taxon>Bacillota</taxon>
        <taxon>Bacilli</taxon>
        <taxon>Bacillales</taxon>
        <taxon>Paenibacillaceae</taxon>
        <taxon>Paenibacillus</taxon>
    </lineage>
</organism>
<reference evidence="2" key="1">
    <citation type="journal article" date="2019" name="Int. J. Syst. Evol. Microbiol.">
        <title>The Global Catalogue of Microorganisms (GCM) 10K type strain sequencing project: providing services to taxonomists for standard genome sequencing and annotation.</title>
        <authorList>
            <consortium name="The Broad Institute Genomics Platform"/>
            <consortium name="The Broad Institute Genome Sequencing Center for Infectious Disease"/>
            <person name="Wu L."/>
            <person name="Ma J."/>
        </authorList>
    </citation>
    <scope>NUCLEOTIDE SEQUENCE [LARGE SCALE GENOMIC DNA]</scope>
    <source>
        <strain evidence="2">CCM 8725</strain>
    </source>
</reference>
<proteinExistence type="predicted"/>
<accession>A0ABW5FCM3</accession>
<keyword evidence="2" id="KW-1185">Reference proteome</keyword>
<dbReference type="InterPro" id="IPR043733">
    <property type="entry name" value="DUF5677"/>
</dbReference>
<gene>
    <name evidence="1" type="ORF">ACFSX3_17645</name>
</gene>
<name>A0ABW5FCM3_9BACL</name>
<sequence>MIKYPIGLSDSWTEELNKLNALNSKNLVPIKRLIYILFIYDLMIAEINDSHRKYKSDKLIYISRYFLANEYHLGESIYHLVKRGFGVSSSILVRSILENLIDFSYLWLCKDINNSQDERDGWLEYKSITDESIYNKWSDFKKHLSKNGKLFNDYLIVDAVESLQNKAKDFKSKFYKHGNKYHWAKYPSLDQRARQVDMTGRLQKDVDHFYLEQEYIVNYKLNSQLVHGESSMFSSYKDESTNLLSIQSDQDELTKTINLTSNYLLVFAYELVQVNRLKLGIVEQLNYLGFHKKN</sequence>